<dbReference type="EMBL" id="AP029267">
    <property type="protein sequence ID" value="BFG03862.1"/>
    <property type="molecule type" value="Genomic_DNA"/>
</dbReference>
<dbReference type="InterPro" id="IPR011993">
    <property type="entry name" value="PH-like_dom_sf"/>
</dbReference>
<gene>
    <name evidence="2" type="ORF">DMAD_02990</name>
</gene>
<proteinExistence type="predicted"/>
<evidence type="ECO:0000259" key="1">
    <source>
        <dbReference type="SMART" id="SM00160"/>
    </source>
</evidence>
<name>A0AAU9G898_DROMD</name>
<evidence type="ECO:0000313" key="2">
    <source>
        <dbReference type="EMBL" id="BFG03862.1"/>
    </source>
</evidence>
<dbReference type="Gene3D" id="2.30.29.30">
    <property type="entry name" value="Pleckstrin-homology domain (PH domain)/Phosphotyrosine-binding domain (PTB)"/>
    <property type="match status" value="1"/>
</dbReference>
<dbReference type="InterPro" id="IPR000156">
    <property type="entry name" value="Ran_bind_dom"/>
</dbReference>
<dbReference type="AlphaFoldDB" id="A0AAU9G898"/>
<dbReference type="PANTHER" id="PTHR23138">
    <property type="entry name" value="RAN BINDING PROTEIN"/>
    <property type="match status" value="1"/>
</dbReference>
<accession>A0AAU9G898</accession>
<organism evidence="2 3">
    <name type="scientific">Drosophila madeirensis</name>
    <name type="common">Fruit fly</name>
    <dbReference type="NCBI Taxonomy" id="30013"/>
    <lineage>
        <taxon>Eukaryota</taxon>
        <taxon>Metazoa</taxon>
        <taxon>Ecdysozoa</taxon>
        <taxon>Arthropoda</taxon>
        <taxon>Hexapoda</taxon>
        <taxon>Insecta</taxon>
        <taxon>Pterygota</taxon>
        <taxon>Neoptera</taxon>
        <taxon>Endopterygota</taxon>
        <taxon>Diptera</taxon>
        <taxon>Brachycera</taxon>
        <taxon>Muscomorpha</taxon>
        <taxon>Ephydroidea</taxon>
        <taxon>Drosophilidae</taxon>
        <taxon>Drosophila</taxon>
        <taxon>Sophophora</taxon>
    </lineage>
</organism>
<evidence type="ECO:0000313" key="3">
    <source>
        <dbReference type="Proteomes" id="UP001500889"/>
    </source>
</evidence>
<dbReference type="PANTHER" id="PTHR23138:SF141">
    <property type="entry name" value="NUCLEAR PORE COMPLEX PROTEIN NUP50"/>
    <property type="match status" value="1"/>
</dbReference>
<keyword evidence="3" id="KW-1185">Reference proteome</keyword>
<sequence>MWCCILELTFEDQGCINEGGSSSLFAGFSSSAGAAGGDAKPSTSFSFTPGATLFSFVNIKPPAAAAEPAGNADDQEEEDQPPKVEFKQVVEEDAVYSKRCKVVFVMKGADYADRGVGMLYLKPVKDSEKAQLVVRADNNIGQVLINLMVGNGLPCQRMGKNNVMIMSLPMPEHTKVVSILLRVKTAEEADELLAKLQDYTK</sequence>
<feature type="domain" description="RanBD1" evidence="1">
    <location>
        <begin position="86"/>
        <end position="199"/>
    </location>
</feature>
<dbReference type="SUPFAM" id="SSF50729">
    <property type="entry name" value="PH domain-like"/>
    <property type="match status" value="1"/>
</dbReference>
<dbReference type="GO" id="GO:0006606">
    <property type="term" value="P:protein import into nucleus"/>
    <property type="evidence" value="ECO:0007669"/>
    <property type="project" value="TreeGrafter"/>
</dbReference>
<dbReference type="SMART" id="SM00160">
    <property type="entry name" value="RanBD"/>
    <property type="match status" value="1"/>
</dbReference>
<dbReference type="Proteomes" id="UP001500889">
    <property type="component" value="Chromosome E"/>
</dbReference>
<protein>
    <submittedName>
        <fullName evidence="2">Nuclear pore complex protein Nup50</fullName>
    </submittedName>
</protein>
<dbReference type="Pfam" id="PF00638">
    <property type="entry name" value="Ran_BP1"/>
    <property type="match status" value="1"/>
</dbReference>
<dbReference type="InterPro" id="IPR045255">
    <property type="entry name" value="RanBP1-like"/>
</dbReference>
<reference evidence="2 3" key="1">
    <citation type="submission" date="2024-02" db="EMBL/GenBank/DDBJ databases">
        <title>A chromosome-level genome assembly of Drosophila madeirensis, a fruit fly species endemic to Madeira island.</title>
        <authorList>
            <person name="Tomihara K."/>
            <person name="Llopart A."/>
            <person name="Yamamoto D."/>
        </authorList>
    </citation>
    <scope>NUCLEOTIDE SEQUENCE [LARGE SCALE GENOMIC DNA]</scope>
    <source>
        <strain evidence="2 3">RF1</strain>
    </source>
</reference>
<dbReference type="CDD" id="cd13170">
    <property type="entry name" value="RanBD_NUP50"/>
    <property type="match status" value="1"/>
</dbReference>